<proteinExistence type="predicted"/>
<organism evidence="1">
    <name type="scientific">uncultured Caudovirales phage</name>
    <dbReference type="NCBI Taxonomy" id="2100421"/>
    <lineage>
        <taxon>Viruses</taxon>
        <taxon>Duplodnaviria</taxon>
        <taxon>Heunggongvirae</taxon>
        <taxon>Uroviricota</taxon>
        <taxon>Caudoviricetes</taxon>
        <taxon>Peduoviridae</taxon>
        <taxon>Maltschvirus</taxon>
        <taxon>Maltschvirus maltsch</taxon>
    </lineage>
</organism>
<sequence length="134" mass="15520">MNSENTSKIINACPSIFSHIEDELNNMEKGKPFLPIAFYFECGDGWCDLLVDLCMKIQIHLFSMSENDAKQIKVDQVKEKYGTLRFYMNSYDEKIESYIREAEIRSANTCEVCGMFGEVRGDGWLYCSCENHVR</sequence>
<protein>
    <submittedName>
        <fullName evidence="1">Uncharacterized protein</fullName>
    </submittedName>
</protein>
<dbReference type="EMBL" id="LR796388">
    <property type="protein sequence ID" value="CAB4141333.1"/>
    <property type="molecule type" value="Genomic_DNA"/>
</dbReference>
<gene>
    <name evidence="1" type="ORF">UFOVP410_172</name>
</gene>
<name>A0A6J5M7H6_9CAUD</name>
<accession>A0A6J5M7H6</accession>
<evidence type="ECO:0000313" key="1">
    <source>
        <dbReference type="EMBL" id="CAB4141333.1"/>
    </source>
</evidence>
<reference evidence="1" key="1">
    <citation type="submission" date="2020-04" db="EMBL/GenBank/DDBJ databases">
        <authorList>
            <person name="Chiriac C."/>
            <person name="Salcher M."/>
            <person name="Ghai R."/>
            <person name="Kavagutti S V."/>
        </authorList>
    </citation>
    <scope>NUCLEOTIDE SEQUENCE</scope>
</reference>